<keyword evidence="2 6" id="KW-1003">Cell membrane</keyword>
<reference evidence="8 9" key="1">
    <citation type="journal article" date="2016" name="Nat. Commun.">
        <title>Thousands of microbial genomes shed light on interconnected biogeochemical processes in an aquifer system.</title>
        <authorList>
            <person name="Anantharaman K."/>
            <person name="Brown C.T."/>
            <person name="Hug L.A."/>
            <person name="Sharon I."/>
            <person name="Castelle C.J."/>
            <person name="Probst A.J."/>
            <person name="Thomas B.C."/>
            <person name="Singh A."/>
            <person name="Wilkins M.J."/>
            <person name="Karaoz U."/>
            <person name="Brodie E.L."/>
            <person name="Williams K.H."/>
            <person name="Hubbard S.S."/>
            <person name="Banfield J.F."/>
        </authorList>
    </citation>
    <scope>NUCLEOTIDE SEQUENCE [LARGE SCALE GENOMIC DNA]</scope>
</reference>
<keyword evidence="4 6" id="KW-1133">Transmembrane helix</keyword>
<evidence type="ECO:0000256" key="1">
    <source>
        <dbReference type="ARBA" id="ARBA00004651"/>
    </source>
</evidence>
<feature type="transmembrane region" description="Helical" evidence="6">
    <location>
        <begin position="44"/>
        <end position="71"/>
    </location>
</feature>
<comment type="similarity">
    <text evidence="6">Belongs to the TVP38/TMEM64 family.</text>
</comment>
<dbReference type="Pfam" id="PF09335">
    <property type="entry name" value="VTT_dom"/>
    <property type="match status" value="1"/>
</dbReference>
<dbReference type="PANTHER" id="PTHR12677:SF59">
    <property type="entry name" value="GOLGI APPARATUS MEMBRANE PROTEIN TVP38-RELATED"/>
    <property type="match status" value="1"/>
</dbReference>
<dbReference type="GO" id="GO:0005886">
    <property type="term" value="C:plasma membrane"/>
    <property type="evidence" value="ECO:0007669"/>
    <property type="project" value="UniProtKB-SubCell"/>
</dbReference>
<proteinExistence type="inferred from homology"/>
<protein>
    <recommendedName>
        <fullName evidence="6">TVP38/TMEM64 family membrane protein</fullName>
    </recommendedName>
</protein>
<feature type="transmembrane region" description="Helical" evidence="6">
    <location>
        <begin position="78"/>
        <end position="96"/>
    </location>
</feature>
<dbReference type="InterPro" id="IPR032816">
    <property type="entry name" value="VTT_dom"/>
</dbReference>
<evidence type="ECO:0000256" key="4">
    <source>
        <dbReference type="ARBA" id="ARBA00022989"/>
    </source>
</evidence>
<organism evidence="8 9">
    <name type="scientific">Candidatus Campbellbacteria bacterium RIFCSPHIGHO2_12_FULL_35_10</name>
    <dbReference type="NCBI Taxonomy" id="1797578"/>
    <lineage>
        <taxon>Bacteria</taxon>
        <taxon>Candidatus Campbelliibacteriota</taxon>
    </lineage>
</organism>
<evidence type="ECO:0000259" key="7">
    <source>
        <dbReference type="Pfam" id="PF09335"/>
    </source>
</evidence>
<feature type="transmembrane region" description="Helical" evidence="6">
    <location>
        <begin position="156"/>
        <end position="177"/>
    </location>
</feature>
<evidence type="ECO:0000256" key="2">
    <source>
        <dbReference type="ARBA" id="ARBA00022475"/>
    </source>
</evidence>
<keyword evidence="3 6" id="KW-0812">Transmembrane</keyword>
<dbReference type="PANTHER" id="PTHR12677">
    <property type="entry name" value="GOLGI APPARATUS MEMBRANE PROTEIN TVP38-RELATED"/>
    <property type="match status" value="1"/>
</dbReference>
<feature type="domain" description="VTT" evidence="7">
    <location>
        <begin position="64"/>
        <end position="173"/>
    </location>
</feature>
<evidence type="ECO:0000256" key="3">
    <source>
        <dbReference type="ARBA" id="ARBA00022692"/>
    </source>
</evidence>
<comment type="caution">
    <text evidence="8">The sequence shown here is derived from an EMBL/GenBank/DDBJ whole genome shotgun (WGS) entry which is preliminary data.</text>
</comment>
<evidence type="ECO:0000256" key="5">
    <source>
        <dbReference type="ARBA" id="ARBA00023136"/>
    </source>
</evidence>
<keyword evidence="5 6" id="KW-0472">Membrane</keyword>
<dbReference type="EMBL" id="MFAA01000035">
    <property type="protein sequence ID" value="OGD68443.1"/>
    <property type="molecule type" value="Genomic_DNA"/>
</dbReference>
<feature type="transmembrane region" description="Helical" evidence="6">
    <location>
        <begin position="7"/>
        <end position="24"/>
    </location>
</feature>
<comment type="subcellular location">
    <subcellularLocation>
        <location evidence="1 6">Cell membrane</location>
        <topology evidence="1 6">Multi-pass membrane protein</topology>
    </subcellularLocation>
</comment>
<evidence type="ECO:0000313" key="9">
    <source>
        <dbReference type="Proteomes" id="UP000185891"/>
    </source>
</evidence>
<sequence length="209" mass="24190">MKKKTTSLIILFFLFVVMVASFFWQTPFDYLEQLIKDNSILSVFSFIFLMIISEVVAPVTVLPLVPVAALFFGPFYTAIYSVIGWVIGAAISFWISRRFGKPIIDKFVSEKDALEYKKYIPDDIDFWWLVFLRMVIPVDVLSYLIGLFTNMNFSKFILATTIGIIPFSFIFSYGYQIFFLENIFAVVLTGVFLISLLSLVFYFHKKGRI</sequence>
<name>A0A1F5EM40_9BACT</name>
<evidence type="ECO:0000256" key="6">
    <source>
        <dbReference type="RuleBase" id="RU366058"/>
    </source>
</evidence>
<dbReference type="InterPro" id="IPR015414">
    <property type="entry name" value="TMEM64"/>
</dbReference>
<dbReference type="Proteomes" id="UP000185891">
    <property type="component" value="Unassembled WGS sequence"/>
</dbReference>
<evidence type="ECO:0000313" key="8">
    <source>
        <dbReference type="EMBL" id="OGD68443.1"/>
    </source>
</evidence>
<feature type="transmembrane region" description="Helical" evidence="6">
    <location>
        <begin position="126"/>
        <end position="149"/>
    </location>
</feature>
<gene>
    <name evidence="8" type="ORF">A3E89_00350</name>
</gene>
<dbReference type="AlphaFoldDB" id="A0A1F5EM40"/>
<feature type="transmembrane region" description="Helical" evidence="6">
    <location>
        <begin position="183"/>
        <end position="203"/>
    </location>
</feature>
<accession>A0A1F5EM40</accession>